<dbReference type="PANTHER" id="PTHR31139">
    <property type="entry name" value="ECTOPIC P GRANULES PROTEIN 5 HOMOLOG"/>
    <property type="match status" value="1"/>
</dbReference>
<dbReference type="GO" id="GO:0097352">
    <property type="term" value="P:autophagosome maturation"/>
    <property type="evidence" value="ECO:0007669"/>
    <property type="project" value="TreeGrafter"/>
</dbReference>
<evidence type="ECO:0000313" key="4">
    <source>
        <dbReference type="Proteomes" id="UP001162156"/>
    </source>
</evidence>
<dbReference type="InterPro" id="IPR051436">
    <property type="entry name" value="Autophagy-related_EPG5"/>
</dbReference>
<keyword evidence="2" id="KW-0175">Coiled coil</keyword>
<proteinExistence type="inferred from homology"/>
<dbReference type="PANTHER" id="PTHR31139:SF6">
    <property type="entry name" value="PROTEIN LIMB EXPRESSION 1 HOMOLOG"/>
    <property type="match status" value="1"/>
</dbReference>
<evidence type="ECO:0000313" key="3">
    <source>
        <dbReference type="EMBL" id="KAJ8950394.1"/>
    </source>
</evidence>
<dbReference type="AlphaFoldDB" id="A0AAV8YHF3"/>
<name>A0AAV8YHF3_9CUCU</name>
<feature type="coiled-coil region" evidence="2">
    <location>
        <begin position="223"/>
        <end position="250"/>
    </location>
</feature>
<evidence type="ECO:0000256" key="2">
    <source>
        <dbReference type="SAM" id="Coils"/>
    </source>
</evidence>
<evidence type="ECO:0008006" key="5">
    <source>
        <dbReference type="Google" id="ProtNLM"/>
    </source>
</evidence>
<sequence length="274" mass="30803">MRSACAGRDLVSRRILEPSGDAAGVTPANAAAASRTDMMVYPDPQWTCSATAPMLQLYDDVGYRVNVVEALQEFWQMKHARGADLRNGALNCPTKAEARRSAAKIALMNSVFNEHPSRRISDDFIEKAVAEARSSFKVSFEGDSEEADNPNTGIGAFRFMLETNKGRTMLEFQELMTVFQLLHWNGSLKAMRERQCSRQEVVAHYSNRALDDDMRSQMALDWIAREQECAGSLRKELNQAERELESARLAGRELRFPKEKKDILILAHSQVNVS</sequence>
<evidence type="ECO:0000256" key="1">
    <source>
        <dbReference type="ARBA" id="ARBA00007468"/>
    </source>
</evidence>
<accession>A0AAV8YHF3</accession>
<dbReference type="EMBL" id="JANEYF010002177">
    <property type="protein sequence ID" value="KAJ8950394.1"/>
    <property type="molecule type" value="Genomic_DNA"/>
</dbReference>
<protein>
    <recommendedName>
        <fullName evidence="5">LIX1-like protein</fullName>
    </recommendedName>
</protein>
<comment type="similarity">
    <text evidence="1">Belongs to the LIX1 family.</text>
</comment>
<keyword evidence="4" id="KW-1185">Reference proteome</keyword>
<dbReference type="GO" id="GO:0005737">
    <property type="term" value="C:cytoplasm"/>
    <property type="evidence" value="ECO:0007669"/>
    <property type="project" value="TreeGrafter"/>
</dbReference>
<gene>
    <name evidence="3" type="ORF">NQ314_007934</name>
</gene>
<dbReference type="Pfam" id="PF14954">
    <property type="entry name" value="LIX1"/>
    <property type="match status" value="1"/>
</dbReference>
<dbReference type="Proteomes" id="UP001162156">
    <property type="component" value="Unassembled WGS sequence"/>
</dbReference>
<dbReference type="InterPro" id="IPR029270">
    <property type="entry name" value="LIX1"/>
</dbReference>
<organism evidence="3 4">
    <name type="scientific">Rhamnusium bicolor</name>
    <dbReference type="NCBI Taxonomy" id="1586634"/>
    <lineage>
        <taxon>Eukaryota</taxon>
        <taxon>Metazoa</taxon>
        <taxon>Ecdysozoa</taxon>
        <taxon>Arthropoda</taxon>
        <taxon>Hexapoda</taxon>
        <taxon>Insecta</taxon>
        <taxon>Pterygota</taxon>
        <taxon>Neoptera</taxon>
        <taxon>Endopterygota</taxon>
        <taxon>Coleoptera</taxon>
        <taxon>Polyphaga</taxon>
        <taxon>Cucujiformia</taxon>
        <taxon>Chrysomeloidea</taxon>
        <taxon>Cerambycidae</taxon>
        <taxon>Lepturinae</taxon>
        <taxon>Rhagiini</taxon>
        <taxon>Rhamnusium</taxon>
    </lineage>
</organism>
<comment type="caution">
    <text evidence="3">The sequence shown here is derived from an EMBL/GenBank/DDBJ whole genome shotgun (WGS) entry which is preliminary data.</text>
</comment>
<reference evidence="3" key="1">
    <citation type="journal article" date="2023" name="Insect Mol. Biol.">
        <title>Genome sequencing provides insights into the evolution of gene families encoding plant cell wall-degrading enzymes in longhorned beetles.</title>
        <authorList>
            <person name="Shin N.R."/>
            <person name="Okamura Y."/>
            <person name="Kirsch R."/>
            <person name="Pauchet Y."/>
        </authorList>
    </citation>
    <scope>NUCLEOTIDE SEQUENCE</scope>
    <source>
        <strain evidence="3">RBIC_L_NR</strain>
    </source>
</reference>